<dbReference type="InterPro" id="IPR012296">
    <property type="entry name" value="Nuclease_put_TT1808"/>
</dbReference>
<dbReference type="EC" id="3.5.3.11" evidence="5"/>
<evidence type="ECO:0000256" key="1">
    <source>
        <dbReference type="ARBA" id="ARBA00009227"/>
    </source>
</evidence>
<dbReference type="InterPro" id="IPR020855">
    <property type="entry name" value="Ureohydrolase_Mn_BS"/>
</dbReference>
<dbReference type="Gene3D" id="3.40.800.10">
    <property type="entry name" value="Ureohydrolase domain"/>
    <property type="match status" value="1"/>
</dbReference>
<accession>A0ABU8XR89</accession>
<dbReference type="InterPro" id="IPR011335">
    <property type="entry name" value="Restrct_endonuc-II-like"/>
</dbReference>
<keyword evidence="2" id="KW-0479">Metal-binding</keyword>
<comment type="similarity">
    <text evidence="1">Belongs to the arginase family. Agmatinase subfamily.</text>
</comment>
<dbReference type="InterPro" id="IPR006035">
    <property type="entry name" value="Ureohydrolase"/>
</dbReference>
<dbReference type="PROSITE" id="PS51409">
    <property type="entry name" value="ARGINASE_2"/>
    <property type="match status" value="1"/>
</dbReference>
<dbReference type="SUPFAM" id="SSF52768">
    <property type="entry name" value="Arginase/deacetylase"/>
    <property type="match status" value="1"/>
</dbReference>
<dbReference type="Proteomes" id="UP001375743">
    <property type="component" value="Unassembled WGS sequence"/>
</dbReference>
<dbReference type="PANTHER" id="PTHR11358:SF26">
    <property type="entry name" value="GUANIDINO ACID HYDROLASE, MITOCHONDRIAL"/>
    <property type="match status" value="1"/>
</dbReference>
<dbReference type="SUPFAM" id="SSF52980">
    <property type="entry name" value="Restriction endonuclease-like"/>
    <property type="match status" value="1"/>
</dbReference>
<dbReference type="InterPro" id="IPR023696">
    <property type="entry name" value="Ureohydrolase_dom_sf"/>
</dbReference>
<evidence type="ECO:0000256" key="2">
    <source>
        <dbReference type="ARBA" id="ARBA00022723"/>
    </source>
</evidence>
<evidence type="ECO:0000313" key="6">
    <source>
        <dbReference type="Proteomes" id="UP001375743"/>
    </source>
</evidence>
<dbReference type="Gene3D" id="3.90.1570.10">
    <property type="entry name" value="tt1808, chain A"/>
    <property type="match status" value="1"/>
</dbReference>
<sequence length="427" mass="46408">MAQPAVGRMTVAEFLAWDDGTEQRYEPIDGRPVAMNPPGGPHRTITANATGVALAALRDRPSCRPENEAGISRRRRGLPPTFAFDLCPRARQPSAGRDREGATMAERRSYLPVSGMELPRFAGIPTFMRLPHVPVEEADDVQIGLIGVPWDGGTTNRPGPRHGPRQLRDASTMIRLLNQATRLRPFHMARCADLGDCPVNPADVQDSLQRVSAFYGRVRAKGIVPMTAGGDHLVSLPVLRGLVGHGAPVAMIHFDAHTDFYDSYFGGFRFTHGTPFRRAAEEGLIDTSRVVQIGIRGSAYDGEDVEWARAHGVRIFMIEEVMDKGVDAVMAEARAIVGDQLTYVSFDIDSIDPSQAPGTGTPEIGGLTTHMAQRMIRKLQGLNLIGADLVEVSPPFDPSGMTAWVGVNIMFELLCVLADAVQRRSAA</sequence>
<evidence type="ECO:0000256" key="4">
    <source>
        <dbReference type="RuleBase" id="RU003684"/>
    </source>
</evidence>
<dbReference type="NCBIfam" id="TIGR01230">
    <property type="entry name" value="agmatinase"/>
    <property type="match status" value="1"/>
</dbReference>
<protein>
    <submittedName>
        <fullName evidence="5">Agmatinase</fullName>
        <ecNumber evidence="5">3.5.3.11</ecNumber>
    </submittedName>
</protein>
<evidence type="ECO:0000256" key="3">
    <source>
        <dbReference type="ARBA" id="ARBA00022801"/>
    </source>
</evidence>
<dbReference type="PRINTS" id="PR00116">
    <property type="entry name" value="ARGINASE"/>
</dbReference>
<organism evidence="5 6">
    <name type="scientific">Benzoatithermus flavus</name>
    <dbReference type="NCBI Taxonomy" id="3108223"/>
    <lineage>
        <taxon>Bacteria</taxon>
        <taxon>Pseudomonadati</taxon>
        <taxon>Pseudomonadota</taxon>
        <taxon>Alphaproteobacteria</taxon>
        <taxon>Geminicoccales</taxon>
        <taxon>Geminicoccaceae</taxon>
        <taxon>Benzoatithermus</taxon>
    </lineage>
</organism>
<keyword evidence="3 4" id="KW-0378">Hydrolase</keyword>
<dbReference type="InterPro" id="IPR005925">
    <property type="entry name" value="Agmatinase-rel"/>
</dbReference>
<dbReference type="PANTHER" id="PTHR11358">
    <property type="entry name" value="ARGINASE/AGMATINASE"/>
    <property type="match status" value="1"/>
</dbReference>
<comment type="caution">
    <text evidence="5">The sequence shown here is derived from an EMBL/GenBank/DDBJ whole genome shotgun (WGS) entry which is preliminary data.</text>
</comment>
<evidence type="ECO:0000313" key="5">
    <source>
        <dbReference type="EMBL" id="MEK0083697.1"/>
    </source>
</evidence>
<name>A0ABU8XR89_9PROT</name>
<dbReference type="CDD" id="cd11592">
    <property type="entry name" value="Agmatinase_PAH"/>
    <property type="match status" value="1"/>
</dbReference>
<proteinExistence type="inferred from homology"/>
<dbReference type="EMBL" id="JBBLZC010000009">
    <property type="protein sequence ID" value="MEK0083697.1"/>
    <property type="molecule type" value="Genomic_DNA"/>
</dbReference>
<dbReference type="Pfam" id="PF00491">
    <property type="entry name" value="Arginase"/>
    <property type="match status" value="1"/>
</dbReference>
<gene>
    <name evidence="5" type="primary">speB</name>
    <name evidence="5" type="ORF">U1T56_11075</name>
</gene>
<keyword evidence="6" id="KW-1185">Reference proteome</keyword>
<reference evidence="5 6" key="1">
    <citation type="submission" date="2024-01" db="EMBL/GenBank/DDBJ databases">
        <title>Multi-omics insights into the function and evolution of sodium benzoate biodegradation pathways in Benzoatithermus flavus gen. nov., sp. nov. from hot spring.</title>
        <authorList>
            <person name="Hu C.-J."/>
            <person name="Li W.-J."/>
        </authorList>
    </citation>
    <scope>NUCLEOTIDE SEQUENCE [LARGE SCALE GENOMIC DNA]</scope>
    <source>
        <strain evidence="5 6">SYSU G07066</strain>
    </source>
</reference>
<dbReference type="PROSITE" id="PS01053">
    <property type="entry name" value="ARGINASE_1"/>
    <property type="match status" value="1"/>
</dbReference>
<dbReference type="GO" id="GO:0008783">
    <property type="term" value="F:agmatinase activity"/>
    <property type="evidence" value="ECO:0007669"/>
    <property type="project" value="UniProtKB-EC"/>
</dbReference>